<feature type="region of interest" description="Disordered" evidence="5">
    <location>
        <begin position="1"/>
        <end position="32"/>
    </location>
</feature>
<evidence type="ECO:0000256" key="2">
    <source>
        <dbReference type="ARBA" id="ARBA00022679"/>
    </source>
</evidence>
<dbReference type="GO" id="GO:0032259">
    <property type="term" value="P:methylation"/>
    <property type="evidence" value="ECO:0007669"/>
    <property type="project" value="UniProtKB-KW"/>
</dbReference>
<evidence type="ECO:0000256" key="4">
    <source>
        <dbReference type="RuleBase" id="RU362026"/>
    </source>
</evidence>
<keyword evidence="9" id="KW-1185">Reference proteome</keyword>
<evidence type="ECO:0000256" key="1">
    <source>
        <dbReference type="ARBA" id="ARBA00022603"/>
    </source>
</evidence>
<evidence type="ECO:0000313" key="9">
    <source>
        <dbReference type="Proteomes" id="UP001596060"/>
    </source>
</evidence>
<keyword evidence="2" id="KW-0808">Transferase</keyword>
<comment type="caution">
    <text evidence="8">The sequence shown here is derived from an EMBL/GenBank/DDBJ whole genome shotgun (WGS) entry which is preliminary data.</text>
</comment>
<dbReference type="Gene3D" id="3.40.50.150">
    <property type="entry name" value="Vaccinia Virus protein VP39"/>
    <property type="match status" value="1"/>
</dbReference>
<dbReference type="RefSeq" id="WP_377817504.1">
    <property type="nucleotide sequence ID" value="NZ_JBHSLU010000063.1"/>
</dbReference>
<organism evidence="8 9">
    <name type="scientific">Bosea massiliensis</name>
    <dbReference type="NCBI Taxonomy" id="151419"/>
    <lineage>
        <taxon>Bacteria</taxon>
        <taxon>Pseudomonadati</taxon>
        <taxon>Pseudomonadota</taxon>
        <taxon>Alphaproteobacteria</taxon>
        <taxon>Hyphomicrobiales</taxon>
        <taxon>Boseaceae</taxon>
        <taxon>Bosea</taxon>
    </lineage>
</organism>
<dbReference type="InterPro" id="IPR001091">
    <property type="entry name" value="RM_Methyltransferase"/>
</dbReference>
<dbReference type="EC" id="2.1.1.-" evidence="4"/>
<dbReference type="InterPro" id="IPR002941">
    <property type="entry name" value="DNA_methylase_N4/N6"/>
</dbReference>
<reference evidence="9" key="1">
    <citation type="journal article" date="2019" name="Int. J. Syst. Evol. Microbiol.">
        <title>The Global Catalogue of Microorganisms (GCM) 10K type strain sequencing project: providing services to taxonomists for standard genome sequencing and annotation.</title>
        <authorList>
            <consortium name="The Broad Institute Genomics Platform"/>
            <consortium name="The Broad Institute Genome Sequencing Center for Infectious Disease"/>
            <person name="Wu L."/>
            <person name="Ma J."/>
        </authorList>
    </citation>
    <scope>NUCLEOTIDE SEQUENCE [LARGE SCALE GENOMIC DNA]</scope>
    <source>
        <strain evidence="9">CCUG 43117</strain>
    </source>
</reference>
<evidence type="ECO:0000256" key="5">
    <source>
        <dbReference type="SAM" id="MobiDB-lite"/>
    </source>
</evidence>
<proteinExistence type="inferred from homology"/>
<dbReference type="Pfam" id="PF14338">
    <property type="entry name" value="Mrr_N"/>
    <property type="match status" value="1"/>
</dbReference>
<name>A0ABW0P9V9_9HYPH</name>
<protein>
    <recommendedName>
        <fullName evidence="4">Methyltransferase</fullName>
        <ecNumber evidence="4">2.1.1.-</ecNumber>
    </recommendedName>
</protein>
<dbReference type="GO" id="GO:0008168">
    <property type="term" value="F:methyltransferase activity"/>
    <property type="evidence" value="ECO:0007669"/>
    <property type="project" value="UniProtKB-KW"/>
</dbReference>
<evidence type="ECO:0000256" key="3">
    <source>
        <dbReference type="ARBA" id="ARBA00047942"/>
    </source>
</evidence>
<dbReference type="Proteomes" id="UP001596060">
    <property type="component" value="Unassembled WGS sequence"/>
</dbReference>
<comment type="similarity">
    <text evidence="4">Belongs to the N(4)/N(6)-methyltransferase family.</text>
</comment>
<dbReference type="InterPro" id="IPR029063">
    <property type="entry name" value="SAM-dependent_MTases_sf"/>
</dbReference>
<evidence type="ECO:0000259" key="7">
    <source>
        <dbReference type="Pfam" id="PF14338"/>
    </source>
</evidence>
<sequence>MPPLSHSAAKARQKRLERGQTSERDARRHTPKASLQGLLQLPLLEELERCGGKARPGEIYERLAQRMGLSEDALAASRTCDDGQSYRVFEQQVRWTRQTAVMQGLITNAERGIWELADPAYDKLMRARRGSVVLIYSLDDGMALWGHAEDAAAAIEKGSISLIMMSPPYPTISRKYGKMGVPEWLSWMRRLTALWSDLLADDGTLAVNLMDCFVPGTPAISPYIDRFVLTTVDDVGLHLQGRHFWHSPTKLGNINWCAKSRIRPKNTVEQVLLFSKTPHPNWDVDRMPRGEYAKRSAAQLANDKQRGKEVRPSGYDINPDAFARRDTGPIPGNLIIAGGASGSDAYSKRCRENGIEAHPARYPEELPRRIICLTTEPGNVVYDPMAGSNTTGKVAMELGRKFIASEPMLSYVMGSSLRFDDRPDFKQHFQL</sequence>
<evidence type="ECO:0000259" key="6">
    <source>
        <dbReference type="Pfam" id="PF01555"/>
    </source>
</evidence>
<gene>
    <name evidence="8" type="ORF">ACFPN9_20255</name>
</gene>
<keyword evidence="1 8" id="KW-0489">Methyltransferase</keyword>
<feature type="region of interest" description="Disordered" evidence="5">
    <location>
        <begin position="298"/>
        <end position="323"/>
    </location>
</feature>
<dbReference type="EMBL" id="JBHSLU010000063">
    <property type="protein sequence ID" value="MFC5507579.1"/>
    <property type="molecule type" value="Genomic_DNA"/>
</dbReference>
<dbReference type="SUPFAM" id="SSF53335">
    <property type="entry name" value="S-adenosyl-L-methionine-dependent methyltransferases"/>
    <property type="match status" value="1"/>
</dbReference>
<dbReference type="InterPro" id="IPR025745">
    <property type="entry name" value="Mrr-like_N_dom"/>
</dbReference>
<feature type="domain" description="Restriction system protein Mrr-like N-terminal" evidence="7">
    <location>
        <begin position="40"/>
        <end position="119"/>
    </location>
</feature>
<dbReference type="PRINTS" id="PR00508">
    <property type="entry name" value="S21N4MTFRASE"/>
</dbReference>
<feature type="domain" description="DNA methylase N-4/N-6" evidence="6">
    <location>
        <begin position="160"/>
        <end position="411"/>
    </location>
</feature>
<accession>A0ABW0P9V9</accession>
<evidence type="ECO:0000313" key="8">
    <source>
        <dbReference type="EMBL" id="MFC5507579.1"/>
    </source>
</evidence>
<comment type="catalytic activity">
    <reaction evidence="3">
        <text>a 2'-deoxyadenosine in DNA + S-adenosyl-L-methionine = an N(6)-methyl-2'-deoxyadenosine in DNA + S-adenosyl-L-homocysteine + H(+)</text>
        <dbReference type="Rhea" id="RHEA:15197"/>
        <dbReference type="Rhea" id="RHEA-COMP:12418"/>
        <dbReference type="Rhea" id="RHEA-COMP:12419"/>
        <dbReference type="ChEBI" id="CHEBI:15378"/>
        <dbReference type="ChEBI" id="CHEBI:57856"/>
        <dbReference type="ChEBI" id="CHEBI:59789"/>
        <dbReference type="ChEBI" id="CHEBI:90615"/>
        <dbReference type="ChEBI" id="CHEBI:90616"/>
        <dbReference type="EC" id="2.1.1.72"/>
    </reaction>
</comment>
<dbReference type="Pfam" id="PF01555">
    <property type="entry name" value="N6_N4_Mtase"/>
    <property type="match status" value="1"/>
</dbReference>
<feature type="compositionally biased region" description="Basic and acidic residues" evidence="5">
    <location>
        <begin position="14"/>
        <end position="28"/>
    </location>
</feature>